<comment type="caution">
    <text evidence="1">The sequence shown here is derived from an EMBL/GenBank/DDBJ whole genome shotgun (WGS) entry which is preliminary data.</text>
</comment>
<dbReference type="EMBL" id="CAJEWN010002335">
    <property type="protein sequence ID" value="CAD2203179.1"/>
    <property type="molecule type" value="Genomic_DNA"/>
</dbReference>
<sequence length="45" mass="5201">MLLEGGSQTLENYFLNMPDRSPSNMKNLFYQMALAVEQFHDGSKF</sequence>
<dbReference type="AlphaFoldDB" id="A0A6V7XUZ6"/>
<organism evidence="1 2">
    <name type="scientific">Meloidogyne enterolobii</name>
    <name type="common">Root-knot nematode worm</name>
    <name type="synonym">Meloidogyne mayaguensis</name>
    <dbReference type="NCBI Taxonomy" id="390850"/>
    <lineage>
        <taxon>Eukaryota</taxon>
        <taxon>Metazoa</taxon>
        <taxon>Ecdysozoa</taxon>
        <taxon>Nematoda</taxon>
        <taxon>Chromadorea</taxon>
        <taxon>Rhabditida</taxon>
        <taxon>Tylenchina</taxon>
        <taxon>Tylenchomorpha</taxon>
        <taxon>Tylenchoidea</taxon>
        <taxon>Meloidogynidae</taxon>
        <taxon>Meloidogyninae</taxon>
        <taxon>Meloidogyne</taxon>
    </lineage>
</organism>
<evidence type="ECO:0000313" key="2">
    <source>
        <dbReference type="Proteomes" id="UP000580250"/>
    </source>
</evidence>
<dbReference type="OrthoDB" id="5906386at2759"/>
<name>A0A6V7XUZ6_MELEN</name>
<proteinExistence type="predicted"/>
<evidence type="ECO:0000313" key="1">
    <source>
        <dbReference type="EMBL" id="CAD2203179.1"/>
    </source>
</evidence>
<accession>A0A6V7XUZ6</accession>
<gene>
    <name evidence="1" type="ORF">MENT_LOCUS56847</name>
</gene>
<protein>
    <submittedName>
        <fullName evidence="1">Uncharacterized protein</fullName>
    </submittedName>
</protein>
<reference evidence="1 2" key="1">
    <citation type="submission" date="2020-08" db="EMBL/GenBank/DDBJ databases">
        <authorList>
            <person name="Koutsovoulos G."/>
            <person name="Danchin GJ E."/>
        </authorList>
    </citation>
    <scope>NUCLEOTIDE SEQUENCE [LARGE SCALE GENOMIC DNA]</scope>
</reference>
<dbReference type="Proteomes" id="UP000580250">
    <property type="component" value="Unassembled WGS sequence"/>
</dbReference>